<dbReference type="Gene3D" id="1.10.760.10">
    <property type="entry name" value="Cytochrome c-like domain"/>
    <property type="match status" value="2"/>
</dbReference>
<dbReference type="SUPFAM" id="SSF46626">
    <property type="entry name" value="Cytochrome c"/>
    <property type="match status" value="2"/>
</dbReference>
<evidence type="ECO:0000256" key="1">
    <source>
        <dbReference type="ARBA" id="ARBA00004196"/>
    </source>
</evidence>
<evidence type="ECO:0000256" key="7">
    <source>
        <dbReference type="PROSITE-ProRule" id="PRU00433"/>
    </source>
</evidence>
<dbReference type="PANTHER" id="PTHR30600:SF10">
    <property type="entry name" value="BLL6722 PROTEIN"/>
    <property type="match status" value="1"/>
</dbReference>
<evidence type="ECO:0000256" key="4">
    <source>
        <dbReference type="ARBA" id="ARBA00022729"/>
    </source>
</evidence>
<keyword evidence="5" id="KW-0560">Oxidoreductase</keyword>
<dbReference type="Pfam" id="PF03150">
    <property type="entry name" value="CCP_MauG"/>
    <property type="match status" value="1"/>
</dbReference>
<dbReference type="EMBL" id="BKCF01000001">
    <property type="protein sequence ID" value="GEQ84542.1"/>
    <property type="molecule type" value="Genomic_DNA"/>
</dbReference>
<gene>
    <name evidence="9" type="ORF">ULMS_00500</name>
</gene>
<keyword evidence="4" id="KW-0732">Signal</keyword>
<protein>
    <submittedName>
        <fullName evidence="9">Cytochrome-c peroxidase</fullName>
    </submittedName>
</protein>
<evidence type="ECO:0000256" key="3">
    <source>
        <dbReference type="ARBA" id="ARBA00022723"/>
    </source>
</evidence>
<keyword evidence="10" id="KW-1185">Reference proteome</keyword>
<dbReference type="GO" id="GO:0020037">
    <property type="term" value="F:heme binding"/>
    <property type="evidence" value="ECO:0007669"/>
    <property type="project" value="InterPro"/>
</dbReference>
<evidence type="ECO:0000313" key="10">
    <source>
        <dbReference type="Proteomes" id="UP000326994"/>
    </source>
</evidence>
<evidence type="ECO:0000256" key="5">
    <source>
        <dbReference type="ARBA" id="ARBA00023002"/>
    </source>
</evidence>
<evidence type="ECO:0000313" key="9">
    <source>
        <dbReference type="EMBL" id="GEQ84542.1"/>
    </source>
</evidence>
<reference evidence="9 10" key="1">
    <citation type="submission" date="2019-08" db="EMBL/GenBank/DDBJ databases">
        <title>Ulvibacter marinistellae sp. nov., isolated from a starfish, Patiria pectinifera.</title>
        <authorList>
            <person name="Kawano K."/>
            <person name="Ushijima N."/>
            <person name="Kihara M."/>
            <person name="Itoh H."/>
        </authorList>
    </citation>
    <scope>NUCLEOTIDE SEQUENCE [LARGE SCALE GENOMIC DNA]</scope>
    <source>
        <strain evidence="9 10">KK4</strain>
    </source>
</reference>
<dbReference type="InterPro" id="IPR009056">
    <property type="entry name" value="Cyt_c-like_dom"/>
</dbReference>
<dbReference type="InterPro" id="IPR038352">
    <property type="entry name" value="Imelysin_sf"/>
</dbReference>
<evidence type="ECO:0000259" key="8">
    <source>
        <dbReference type="PROSITE" id="PS51007"/>
    </source>
</evidence>
<keyword evidence="9" id="KW-0575">Peroxidase</keyword>
<dbReference type="OrthoDB" id="9805202at2"/>
<dbReference type="AlphaFoldDB" id="A0A5J4FUB0"/>
<proteinExistence type="predicted"/>
<comment type="caution">
    <text evidence="9">The sequence shown here is derived from an EMBL/GenBank/DDBJ whole genome shotgun (WGS) entry which is preliminary data.</text>
</comment>
<keyword evidence="3 7" id="KW-0479">Metal-binding</keyword>
<evidence type="ECO:0000256" key="2">
    <source>
        <dbReference type="ARBA" id="ARBA00022617"/>
    </source>
</evidence>
<dbReference type="RefSeq" id="WP_151892500.1">
    <property type="nucleotide sequence ID" value="NZ_BKCF01000001.1"/>
</dbReference>
<dbReference type="Gene3D" id="1.20.1420.20">
    <property type="entry name" value="M75 peptidase, HXXE motif"/>
    <property type="match status" value="1"/>
</dbReference>
<dbReference type="PROSITE" id="PS51007">
    <property type="entry name" value="CYTC"/>
    <property type="match status" value="1"/>
</dbReference>
<dbReference type="GO" id="GO:0046872">
    <property type="term" value="F:metal ion binding"/>
    <property type="evidence" value="ECO:0007669"/>
    <property type="project" value="UniProtKB-KW"/>
</dbReference>
<dbReference type="GO" id="GO:0004130">
    <property type="term" value="F:cytochrome-c peroxidase activity"/>
    <property type="evidence" value="ECO:0007669"/>
    <property type="project" value="TreeGrafter"/>
</dbReference>
<comment type="subcellular location">
    <subcellularLocation>
        <location evidence="1">Cell envelope</location>
    </subcellularLocation>
</comment>
<dbReference type="PANTHER" id="PTHR30600">
    <property type="entry name" value="CYTOCHROME C PEROXIDASE-RELATED"/>
    <property type="match status" value="1"/>
</dbReference>
<keyword evidence="2 7" id="KW-0349">Heme</keyword>
<feature type="domain" description="Cytochrome c" evidence="8">
    <location>
        <begin position="461"/>
        <end position="607"/>
    </location>
</feature>
<sequence length="613" mass="68074">MFKLNPVLIVLITICTASLFVNCIPRSSSYSKKPLTIKDFYNDAENKIEALNSVAAAFQRDNVSADSLQRTLTNARNAYKKIEIYIAYLYPKYANTRLNGAPLLKTKKSGNQPTVVPPEGLQVLDELIYADNPSLDKVKIAALTKKLKANYNSIAQTLKRSKPSTKILISASRMQLVRIFTLSITGFDTPGSANGLEEASISLQSINQLIGQSTIISRRNKSEINNIITRAIAQINENNSFDNFDRLKFLTQSIDPLYKLLGNISEEKSKGSIKKATAWNPNSKSIFATNFLNPYFFTQLNEEEDSPALRQLGEALFYDTSLSNNKEMSCATCHKPELAFTDGLKTSMSNIDGKNVLRNSPTLLNAVYAERFFYDVRAFNLEQQAEHVIFNSDEFDTDYSQLLASLNNMPSYKDTFKKAFDTPTVSRQKIASALASYVLSLQSFNSPFDKYVRGEIDQIGDDVKNGFNIFMGKGACATCHFAPTFSGLVPPLFIDSETEILGVLENPDATTPIIDTDEGRWKNGINAEAAWIYEKSFKTTTVRNIDLTAPYFHNGAYNTLEQVLDFYNKGGGAGMGLNVVNQTLPDAPLALSEKEISDVISFLKSLTDISVIK</sequence>
<organism evidence="9 10">
    <name type="scientific">Patiriisocius marinistellae</name>
    <dbReference type="NCBI Taxonomy" id="2494560"/>
    <lineage>
        <taxon>Bacteria</taxon>
        <taxon>Pseudomonadati</taxon>
        <taxon>Bacteroidota</taxon>
        <taxon>Flavobacteriia</taxon>
        <taxon>Flavobacteriales</taxon>
        <taxon>Flavobacteriaceae</taxon>
        <taxon>Patiriisocius</taxon>
    </lineage>
</organism>
<dbReference type="Proteomes" id="UP000326994">
    <property type="component" value="Unassembled WGS sequence"/>
</dbReference>
<dbReference type="GO" id="GO:0009055">
    <property type="term" value="F:electron transfer activity"/>
    <property type="evidence" value="ECO:0007669"/>
    <property type="project" value="InterPro"/>
</dbReference>
<dbReference type="InterPro" id="IPR051395">
    <property type="entry name" value="Cytochrome_c_Peroxidase/MauG"/>
</dbReference>
<evidence type="ECO:0000256" key="6">
    <source>
        <dbReference type="ARBA" id="ARBA00023004"/>
    </source>
</evidence>
<dbReference type="InterPro" id="IPR036909">
    <property type="entry name" value="Cyt_c-like_dom_sf"/>
</dbReference>
<name>A0A5J4FUB0_9FLAO</name>
<dbReference type="GO" id="GO:0030313">
    <property type="term" value="C:cell envelope"/>
    <property type="evidence" value="ECO:0007669"/>
    <property type="project" value="UniProtKB-SubCell"/>
</dbReference>
<dbReference type="InterPro" id="IPR004852">
    <property type="entry name" value="Di-haem_cyt_c_peroxidsae"/>
</dbReference>
<accession>A0A5J4FUB0</accession>
<keyword evidence="6 7" id="KW-0408">Iron</keyword>